<comment type="caution">
    <text evidence="1">The sequence shown here is derived from an EMBL/GenBank/DDBJ whole genome shotgun (WGS) entry which is preliminary data.</text>
</comment>
<dbReference type="EMBL" id="MU167227">
    <property type="protein sequence ID" value="KAG0149464.1"/>
    <property type="molecule type" value="Genomic_DNA"/>
</dbReference>
<proteinExistence type="predicted"/>
<keyword evidence="2" id="KW-1185">Reference proteome</keyword>
<protein>
    <submittedName>
        <fullName evidence="1">Uncharacterized protein</fullName>
    </submittedName>
</protein>
<organism evidence="1 2">
    <name type="scientific">Cronartium quercuum f. sp. fusiforme G11</name>
    <dbReference type="NCBI Taxonomy" id="708437"/>
    <lineage>
        <taxon>Eukaryota</taxon>
        <taxon>Fungi</taxon>
        <taxon>Dikarya</taxon>
        <taxon>Basidiomycota</taxon>
        <taxon>Pucciniomycotina</taxon>
        <taxon>Pucciniomycetes</taxon>
        <taxon>Pucciniales</taxon>
        <taxon>Coleosporiaceae</taxon>
        <taxon>Cronartium</taxon>
    </lineage>
</organism>
<name>A0A9P6NSK6_9BASI</name>
<gene>
    <name evidence="1" type="ORF">CROQUDRAFT_318956</name>
</gene>
<dbReference type="Proteomes" id="UP000886653">
    <property type="component" value="Unassembled WGS sequence"/>
</dbReference>
<reference evidence="1" key="1">
    <citation type="submission" date="2013-11" db="EMBL/GenBank/DDBJ databases">
        <title>Genome sequence of the fusiform rust pathogen reveals effectors for host alternation and coevolution with pine.</title>
        <authorList>
            <consortium name="DOE Joint Genome Institute"/>
            <person name="Smith K."/>
            <person name="Pendleton A."/>
            <person name="Kubisiak T."/>
            <person name="Anderson C."/>
            <person name="Salamov A."/>
            <person name="Aerts A."/>
            <person name="Riley R."/>
            <person name="Clum A."/>
            <person name="Lindquist E."/>
            <person name="Ence D."/>
            <person name="Campbell M."/>
            <person name="Kronenberg Z."/>
            <person name="Feau N."/>
            <person name="Dhillon B."/>
            <person name="Hamelin R."/>
            <person name="Burleigh J."/>
            <person name="Smith J."/>
            <person name="Yandell M."/>
            <person name="Nelson C."/>
            <person name="Grigoriev I."/>
            <person name="Davis J."/>
        </authorList>
    </citation>
    <scope>NUCLEOTIDE SEQUENCE</scope>
    <source>
        <strain evidence="1">G11</strain>
    </source>
</reference>
<dbReference type="AlphaFoldDB" id="A0A9P6NSK6"/>
<sequence>MTLPRLPFIGYKTPTSTQPTQTRLHDKLKYKSNSVNFRLLSCLASIALVAFYTHINRLVINFIHNIVLAFVF</sequence>
<accession>A0A9P6NSK6</accession>
<evidence type="ECO:0000313" key="1">
    <source>
        <dbReference type="EMBL" id="KAG0149464.1"/>
    </source>
</evidence>
<evidence type="ECO:0000313" key="2">
    <source>
        <dbReference type="Proteomes" id="UP000886653"/>
    </source>
</evidence>